<protein>
    <recommendedName>
        <fullName evidence="2">Nucleolar 27S pre-rRNA processing Urb2/Npa2 C-terminal domain-containing protein</fullName>
    </recommendedName>
</protein>
<evidence type="ECO:0000313" key="3">
    <source>
        <dbReference type="EMBL" id="KAL2068761.1"/>
    </source>
</evidence>
<sequence>MGTFFRWWKCGGEIIVCALDYIMASKSRAAQEQLALLEKQAAPFEDQLVEAAKFIGLGLETVCDIEQNGATGIEGESHSLYHGREEWLLRWLLKRLQAPSDEVPRNTPSSWRLLCYLLRKIPLPNAARILVERQFLSIIRRTLEEAQKSTSNDVQTRLNPESGATEQESVKASKKRRRSGELVTKSNASESMALSTLLDAIFSALNCVVQNTKATSSNLDGEPSSAFSAEYMKTAIRTPAEEAATVLGLWLSLCHTALPQARGVVSVEFWLAPFVEVWDSHITVDNSHLPFSLHVTESLLSLLRSSKEAYFPASWIERLDILVARNIVLPMKADQSLLEPLTRPSVLQNTGNAPLLFDIAIRAAHPTGSARRRKSPDEKFLQSMFGSLKVSISSVKGDHGNQIRAMLQLAIDQKLDLDLDVLREITSESAMADWNTLATIIELDANVFLLGEDTVLLDQLLEAITKASLSQSWSGTQDKVVSTVLVPLMRAFAKARDLSGFIRHWFSQLVLYEKLREDVNVTLFGAWEDEALQIELQKLMEPSLNISQIVKILDWLSEEVTEHPDAVCVILEAVAGSVSGEEQVVDAINSRLYEIMFENDTTVNLHSRYRWRSWRILSHSLSWLEVGDLNKLGELWEDQAKPFNTLSSLSKSESILKIKPKEKRGLESLEIFRFACSAWTSATKQRKSVSSVQSRAKPALLSLLQGLAKDVSQLFVDLQDNKELGDEVCGSKQNNLSRGKGWMIWALVRCLFIEHPDVLILFLSSEEEVFAEMLEQVFLIASATYPDNEHAHSSHWLEENPAAFQEIWRLALRGGTSTLRSDIPDSINNPVLTHGPLTKLFIKTMLNHETNISNPLIKSASNNAFAIRSLNDLTVDEIPKEFRGQIMSSWLATDKAADKIDGSSYSSTVFDKGVLFLKRKIMRRPKLYEDMKFQDFLDLADILAEADIPNISDSLASLKDLARLTFISALQTVDQPRSTIYIAEAFKKIQKKVNKASEKKKHKMSFAIITIFDVALDAFNAKAPILNDLDIVQQGDLESVTTTFKSTILSQLKDAIRKPRKENTKDSLQIMSITDALDTLGVENSKLAGLEDAAAALVSSGDNMDNHFRERLKTFMVIHGARDDVSTQLRGSVTTQDARESIIARTNAAISGMDNDEKLVLLEELLGEDLSGLTQLDQLLAARQVIISVEDTRKPKQETRHLDDSDEEDEKESFDLTEAYTILVIHLRQCTDVVKFNIISETLMLMLDTKHHNISQHNIDATLGSIAILCSPTSPNIYPIYTHLCWLMQSVLTHQRLKLKGHSHVTQQTLQSLLRCLFTPLSHSTNKSNRFGLPPPWLLPKIHQLNATHGEAFTRLVLSICDPTVSAVQGNSNTLTSEKDKAKRIAAQYMKFVLQDYVRGQLEMKMLPEVREKMIPGLYAILNCFTEEIRDAVSADLDSSGRAVFMRLYADWRKFEKPRGY</sequence>
<reference evidence="3 4" key="1">
    <citation type="journal article" date="2024" name="Commun. Biol.">
        <title>Comparative genomic analysis of thermophilic fungi reveals convergent evolutionary adaptations and gene losses.</title>
        <authorList>
            <person name="Steindorff A.S."/>
            <person name="Aguilar-Pontes M.V."/>
            <person name="Robinson A.J."/>
            <person name="Andreopoulos B."/>
            <person name="LaButti K."/>
            <person name="Kuo A."/>
            <person name="Mondo S."/>
            <person name="Riley R."/>
            <person name="Otillar R."/>
            <person name="Haridas S."/>
            <person name="Lipzen A."/>
            <person name="Grimwood J."/>
            <person name="Schmutz J."/>
            <person name="Clum A."/>
            <person name="Reid I.D."/>
            <person name="Moisan M.C."/>
            <person name="Butler G."/>
            <person name="Nguyen T.T.M."/>
            <person name="Dewar K."/>
            <person name="Conant G."/>
            <person name="Drula E."/>
            <person name="Henrissat B."/>
            <person name="Hansel C."/>
            <person name="Singer S."/>
            <person name="Hutchinson M.I."/>
            <person name="de Vries R.P."/>
            <person name="Natvig D.O."/>
            <person name="Powell A.J."/>
            <person name="Tsang A."/>
            <person name="Grigoriev I.V."/>
        </authorList>
    </citation>
    <scope>NUCLEOTIDE SEQUENCE [LARGE SCALE GENOMIC DNA]</scope>
    <source>
        <strain evidence="3 4">CBS 494.80</strain>
    </source>
</reference>
<dbReference type="Proteomes" id="UP001595075">
    <property type="component" value="Unassembled WGS sequence"/>
</dbReference>
<feature type="region of interest" description="Disordered" evidence="1">
    <location>
        <begin position="149"/>
        <end position="185"/>
    </location>
</feature>
<comment type="caution">
    <text evidence="3">The sequence shown here is derived from an EMBL/GenBank/DDBJ whole genome shotgun (WGS) entry which is preliminary data.</text>
</comment>
<dbReference type="InterPro" id="IPR052609">
    <property type="entry name" value="Ribosome_Biogenesis_Reg"/>
</dbReference>
<name>A0ABR4CHN2_9HELO</name>
<evidence type="ECO:0000256" key="1">
    <source>
        <dbReference type="SAM" id="MobiDB-lite"/>
    </source>
</evidence>
<proteinExistence type="predicted"/>
<dbReference type="PANTHER" id="PTHR15682:SF2">
    <property type="entry name" value="UNHEALTHY RIBOSOME BIOGENESIS PROTEIN 2 HOMOLOG"/>
    <property type="match status" value="1"/>
</dbReference>
<dbReference type="Pfam" id="PF10441">
    <property type="entry name" value="Urb2"/>
    <property type="match status" value="1"/>
</dbReference>
<feature type="domain" description="Nucleolar 27S pre-rRNA processing Urb2/Npa2 C-terminal" evidence="2">
    <location>
        <begin position="1239"/>
        <end position="1460"/>
    </location>
</feature>
<feature type="compositionally biased region" description="Polar residues" evidence="1">
    <location>
        <begin position="149"/>
        <end position="167"/>
    </location>
</feature>
<evidence type="ECO:0000259" key="2">
    <source>
        <dbReference type="Pfam" id="PF10441"/>
    </source>
</evidence>
<accession>A0ABR4CHN2</accession>
<evidence type="ECO:0000313" key="4">
    <source>
        <dbReference type="Proteomes" id="UP001595075"/>
    </source>
</evidence>
<dbReference type="PANTHER" id="PTHR15682">
    <property type="entry name" value="UNHEALTHY RIBOSOME BIOGENESIS PROTEIN 2 HOMOLOG"/>
    <property type="match status" value="1"/>
</dbReference>
<organism evidence="3 4">
    <name type="scientific">Oculimacula yallundae</name>
    <dbReference type="NCBI Taxonomy" id="86028"/>
    <lineage>
        <taxon>Eukaryota</taxon>
        <taxon>Fungi</taxon>
        <taxon>Dikarya</taxon>
        <taxon>Ascomycota</taxon>
        <taxon>Pezizomycotina</taxon>
        <taxon>Leotiomycetes</taxon>
        <taxon>Helotiales</taxon>
        <taxon>Ploettnerulaceae</taxon>
        <taxon>Oculimacula</taxon>
    </lineage>
</organism>
<gene>
    <name evidence="3" type="ORF">VTL71DRAFT_15099</name>
</gene>
<dbReference type="EMBL" id="JAZHXI010000008">
    <property type="protein sequence ID" value="KAL2068761.1"/>
    <property type="molecule type" value="Genomic_DNA"/>
</dbReference>
<keyword evidence="4" id="KW-1185">Reference proteome</keyword>
<dbReference type="InterPro" id="IPR018849">
    <property type="entry name" value="Urb2/Npa2_C"/>
</dbReference>